<dbReference type="Gene3D" id="6.10.140.140">
    <property type="match status" value="1"/>
</dbReference>
<keyword evidence="10" id="KW-0539">Nucleus</keyword>
<dbReference type="AlphaFoldDB" id="A0AAV7RMZ2"/>
<evidence type="ECO:0000313" key="14">
    <source>
        <dbReference type="EMBL" id="KAJ1152368.1"/>
    </source>
</evidence>
<evidence type="ECO:0000256" key="9">
    <source>
        <dbReference type="ARBA" id="ARBA00023163"/>
    </source>
</evidence>
<dbReference type="GO" id="GO:0005634">
    <property type="term" value="C:nucleus"/>
    <property type="evidence" value="ECO:0007669"/>
    <property type="project" value="UniProtKB-SubCell"/>
</dbReference>
<keyword evidence="5 11" id="KW-0863">Zinc-finger</keyword>
<proteinExistence type="inferred from homology"/>
<dbReference type="InterPro" id="IPR001909">
    <property type="entry name" value="KRAB"/>
</dbReference>
<dbReference type="CDD" id="cd07765">
    <property type="entry name" value="KRAB_A-box"/>
    <property type="match status" value="1"/>
</dbReference>
<dbReference type="GO" id="GO:0000981">
    <property type="term" value="F:DNA-binding transcription factor activity, RNA polymerase II-specific"/>
    <property type="evidence" value="ECO:0007669"/>
    <property type="project" value="TreeGrafter"/>
</dbReference>
<accession>A0AAV7RMZ2</accession>
<dbReference type="SMART" id="SM00349">
    <property type="entry name" value="KRAB"/>
    <property type="match status" value="1"/>
</dbReference>
<dbReference type="PANTHER" id="PTHR24381:SF390">
    <property type="entry name" value="ZINC FINGER PROTEIN 37 HOMOLOG"/>
    <property type="match status" value="1"/>
</dbReference>
<dbReference type="Pfam" id="PF01352">
    <property type="entry name" value="KRAB"/>
    <property type="match status" value="1"/>
</dbReference>
<dbReference type="PROSITE" id="PS50805">
    <property type="entry name" value="KRAB"/>
    <property type="match status" value="1"/>
</dbReference>
<evidence type="ECO:0000256" key="2">
    <source>
        <dbReference type="ARBA" id="ARBA00006991"/>
    </source>
</evidence>
<evidence type="ECO:0000256" key="10">
    <source>
        <dbReference type="ARBA" id="ARBA00023242"/>
    </source>
</evidence>
<dbReference type="Gene3D" id="3.30.160.60">
    <property type="entry name" value="Classic Zinc Finger"/>
    <property type="match status" value="4"/>
</dbReference>
<dbReference type="SUPFAM" id="SSF57667">
    <property type="entry name" value="beta-beta-alpha zinc fingers"/>
    <property type="match status" value="2"/>
</dbReference>
<evidence type="ECO:0000256" key="11">
    <source>
        <dbReference type="PROSITE-ProRule" id="PRU00042"/>
    </source>
</evidence>
<dbReference type="GO" id="GO:0008270">
    <property type="term" value="F:zinc ion binding"/>
    <property type="evidence" value="ECO:0007669"/>
    <property type="project" value="UniProtKB-KW"/>
</dbReference>
<comment type="caution">
    <text evidence="14">The sequence shown here is derived from an EMBL/GenBank/DDBJ whole genome shotgun (WGS) entry which is preliminary data.</text>
</comment>
<feature type="domain" description="C2H2-type" evidence="12">
    <location>
        <begin position="519"/>
        <end position="546"/>
    </location>
</feature>
<organism evidence="14 15">
    <name type="scientific">Pleurodeles waltl</name>
    <name type="common">Iberian ribbed newt</name>
    <dbReference type="NCBI Taxonomy" id="8319"/>
    <lineage>
        <taxon>Eukaryota</taxon>
        <taxon>Metazoa</taxon>
        <taxon>Chordata</taxon>
        <taxon>Craniata</taxon>
        <taxon>Vertebrata</taxon>
        <taxon>Euteleostomi</taxon>
        <taxon>Amphibia</taxon>
        <taxon>Batrachia</taxon>
        <taxon>Caudata</taxon>
        <taxon>Salamandroidea</taxon>
        <taxon>Salamandridae</taxon>
        <taxon>Pleurodelinae</taxon>
        <taxon>Pleurodeles</taxon>
    </lineage>
</organism>
<dbReference type="SUPFAM" id="SSF109640">
    <property type="entry name" value="KRAB domain (Kruppel-associated box)"/>
    <property type="match status" value="1"/>
</dbReference>
<evidence type="ECO:0000256" key="5">
    <source>
        <dbReference type="ARBA" id="ARBA00022771"/>
    </source>
</evidence>
<evidence type="ECO:0000256" key="6">
    <source>
        <dbReference type="ARBA" id="ARBA00022833"/>
    </source>
</evidence>
<dbReference type="Proteomes" id="UP001066276">
    <property type="component" value="Chromosome 5"/>
</dbReference>
<feature type="domain" description="KRAB" evidence="13">
    <location>
        <begin position="22"/>
        <end position="93"/>
    </location>
</feature>
<dbReference type="FunFam" id="3.30.160.60:FF:002716">
    <property type="entry name" value="Zinc finger protein 212"/>
    <property type="match status" value="1"/>
</dbReference>
<keyword evidence="3" id="KW-0479">Metal-binding</keyword>
<dbReference type="PROSITE" id="PS00028">
    <property type="entry name" value="ZINC_FINGER_C2H2_1"/>
    <property type="match status" value="4"/>
</dbReference>
<keyword evidence="6" id="KW-0862">Zinc</keyword>
<gene>
    <name evidence="14" type="ORF">NDU88_005143</name>
</gene>
<evidence type="ECO:0000259" key="13">
    <source>
        <dbReference type="PROSITE" id="PS50805"/>
    </source>
</evidence>
<reference evidence="14" key="1">
    <citation type="journal article" date="2022" name="bioRxiv">
        <title>Sequencing and chromosome-scale assembly of the giantPleurodeles waltlgenome.</title>
        <authorList>
            <person name="Brown T."/>
            <person name="Elewa A."/>
            <person name="Iarovenko S."/>
            <person name="Subramanian E."/>
            <person name="Araus A.J."/>
            <person name="Petzold A."/>
            <person name="Susuki M."/>
            <person name="Suzuki K.-i.T."/>
            <person name="Hayashi T."/>
            <person name="Toyoda A."/>
            <person name="Oliveira C."/>
            <person name="Osipova E."/>
            <person name="Leigh N.D."/>
            <person name="Simon A."/>
            <person name="Yun M.H."/>
        </authorList>
    </citation>
    <scope>NUCLEOTIDE SEQUENCE</scope>
    <source>
        <strain evidence="14">20211129_DDA</strain>
        <tissue evidence="14">Liver</tissue>
    </source>
</reference>
<dbReference type="FunFam" id="3.30.160.60:FF:000506">
    <property type="entry name" value="Zinc finger protein 23"/>
    <property type="match status" value="1"/>
</dbReference>
<feature type="domain" description="C2H2-type" evidence="12">
    <location>
        <begin position="604"/>
        <end position="627"/>
    </location>
</feature>
<evidence type="ECO:0000256" key="8">
    <source>
        <dbReference type="ARBA" id="ARBA00023125"/>
    </source>
</evidence>
<dbReference type="PROSITE" id="PS50157">
    <property type="entry name" value="ZINC_FINGER_C2H2_2"/>
    <property type="match status" value="4"/>
</dbReference>
<sequence length="643" mass="72338">MKHSTCKLKGNKASKRQGTVQVQSPDVAAYFSEAEWKLLHKWQRELYKNVMKEIHKALISLGPLIAATVFSLGALEKEQVCAPYKQELAGRHSNNCCPKFQFGSADSCFVNEGEQKTTVNLMTVTNTERESRNGLIAEFQFSSADSCFVNEGEQKTTVNLMTVTNTERESRNGLIAGHEVAFPAAPFPIKEEETMRSMYHQDSEANKGICCQADIPISTHENSMNSNSKAEAHFKSEVEQEEGNKEFQFSSADSCFVNEGEQKTTVNLMTVTNTERETRNGLIAGHEVAFPAAPFPTKEEETMCSMYHQDSEANKGICCQAEFQFSSADSCFVNEGEQTTTVNLMTVTNTERESRNGLIADIPISTHENSMNFNSKAEAHFKSEVEQEEGNTGDWGGYKSRPKRCKRKITVGNGALDLCTETTSPCKISSRHVNMVMCHNADTTDSCLRESQPEKKWEFERQNTIHCEMAFSNATHFNLHPEAVQLVTTAKSSEQSQGVMRDAKFLTHLSSPKLNQRPYICIECNKNFSQKGDLKRHNGTHTGVRPYACTECEKRFFQKGNLTTHRRTHTGEKPYTCTECHKSFSRKDNLNEHRILVHCGVKPHKCTDCGKSFNRKGRLVKHRIIHTVSFNSSTEYTASHNLI</sequence>
<feature type="domain" description="C2H2-type" evidence="12">
    <location>
        <begin position="575"/>
        <end position="603"/>
    </location>
</feature>
<dbReference type="InterPro" id="IPR036051">
    <property type="entry name" value="KRAB_dom_sf"/>
</dbReference>
<keyword evidence="9" id="KW-0804">Transcription</keyword>
<keyword evidence="4" id="KW-0677">Repeat</keyword>
<comment type="similarity">
    <text evidence="2">Belongs to the krueppel C2H2-type zinc-finger protein family.</text>
</comment>
<dbReference type="InterPro" id="IPR036236">
    <property type="entry name" value="Znf_C2H2_sf"/>
</dbReference>
<evidence type="ECO:0000256" key="3">
    <source>
        <dbReference type="ARBA" id="ARBA00022723"/>
    </source>
</evidence>
<dbReference type="EMBL" id="JANPWB010000009">
    <property type="protein sequence ID" value="KAJ1152368.1"/>
    <property type="molecule type" value="Genomic_DNA"/>
</dbReference>
<dbReference type="SMART" id="SM00355">
    <property type="entry name" value="ZnF_C2H2"/>
    <property type="match status" value="4"/>
</dbReference>
<comment type="subcellular location">
    <subcellularLocation>
        <location evidence="1">Nucleus</location>
    </subcellularLocation>
</comment>
<protein>
    <submittedName>
        <fullName evidence="14">Uncharacterized protein</fullName>
    </submittedName>
</protein>
<name>A0AAV7RMZ2_PLEWA</name>
<dbReference type="GO" id="GO:0000977">
    <property type="term" value="F:RNA polymerase II transcription regulatory region sequence-specific DNA binding"/>
    <property type="evidence" value="ECO:0007669"/>
    <property type="project" value="TreeGrafter"/>
</dbReference>
<keyword evidence="7" id="KW-0805">Transcription regulation</keyword>
<evidence type="ECO:0000259" key="12">
    <source>
        <dbReference type="PROSITE" id="PS50157"/>
    </source>
</evidence>
<evidence type="ECO:0000256" key="1">
    <source>
        <dbReference type="ARBA" id="ARBA00004123"/>
    </source>
</evidence>
<keyword evidence="8" id="KW-0238">DNA-binding</keyword>
<evidence type="ECO:0000256" key="4">
    <source>
        <dbReference type="ARBA" id="ARBA00022737"/>
    </source>
</evidence>
<dbReference type="Pfam" id="PF00096">
    <property type="entry name" value="zf-C2H2"/>
    <property type="match status" value="4"/>
</dbReference>
<evidence type="ECO:0000313" key="15">
    <source>
        <dbReference type="Proteomes" id="UP001066276"/>
    </source>
</evidence>
<keyword evidence="15" id="KW-1185">Reference proteome</keyword>
<evidence type="ECO:0000256" key="7">
    <source>
        <dbReference type="ARBA" id="ARBA00023015"/>
    </source>
</evidence>
<feature type="domain" description="C2H2-type" evidence="12">
    <location>
        <begin position="547"/>
        <end position="574"/>
    </location>
</feature>
<dbReference type="PANTHER" id="PTHR24381">
    <property type="entry name" value="ZINC FINGER PROTEIN"/>
    <property type="match status" value="1"/>
</dbReference>
<dbReference type="FunFam" id="3.30.160.60:FF:000912">
    <property type="entry name" value="Zinc finger protein 660"/>
    <property type="match status" value="1"/>
</dbReference>
<dbReference type="InterPro" id="IPR013087">
    <property type="entry name" value="Znf_C2H2_type"/>
</dbReference>
<dbReference type="FunFam" id="3.30.160.60:FF:001530">
    <property type="entry name" value="Zinc finger protein 268"/>
    <property type="match status" value="1"/>
</dbReference>